<evidence type="ECO:0000313" key="2">
    <source>
        <dbReference type="EMBL" id="SEN56083.1"/>
    </source>
</evidence>
<dbReference type="RefSeq" id="WP_055502278.1">
    <property type="nucleotide sequence ID" value="NZ_BBZG01000001.1"/>
</dbReference>
<gene>
    <name evidence="2" type="ORF">SAMN05660976_07823</name>
</gene>
<organism evidence="2 3">
    <name type="scientific">Nonomuraea pusilla</name>
    <dbReference type="NCBI Taxonomy" id="46177"/>
    <lineage>
        <taxon>Bacteria</taxon>
        <taxon>Bacillati</taxon>
        <taxon>Actinomycetota</taxon>
        <taxon>Actinomycetes</taxon>
        <taxon>Streptosporangiales</taxon>
        <taxon>Streptosporangiaceae</taxon>
        <taxon>Nonomuraea</taxon>
    </lineage>
</organism>
<dbReference type="SUPFAM" id="SSF52096">
    <property type="entry name" value="ClpP/crotonase"/>
    <property type="match status" value="1"/>
</dbReference>
<dbReference type="Gene3D" id="3.90.226.10">
    <property type="entry name" value="2-enoyl-CoA Hydratase, Chain A, domain 1"/>
    <property type="match status" value="1"/>
</dbReference>
<feature type="region of interest" description="Disordered" evidence="1">
    <location>
        <begin position="1"/>
        <end position="20"/>
    </location>
</feature>
<dbReference type="EMBL" id="FOBF01000029">
    <property type="protein sequence ID" value="SEN56083.1"/>
    <property type="molecule type" value="Genomic_DNA"/>
</dbReference>
<dbReference type="Proteomes" id="UP000198953">
    <property type="component" value="Unassembled WGS sequence"/>
</dbReference>
<keyword evidence="3" id="KW-1185">Reference proteome</keyword>
<proteinExistence type="predicted"/>
<name>A0A1H8HIS5_9ACTN</name>
<evidence type="ECO:0000313" key="3">
    <source>
        <dbReference type="Proteomes" id="UP000198953"/>
    </source>
</evidence>
<evidence type="ECO:0000256" key="1">
    <source>
        <dbReference type="SAM" id="MobiDB-lite"/>
    </source>
</evidence>
<protein>
    <submittedName>
        <fullName evidence="2">Uncharacterized protein</fullName>
    </submittedName>
</protein>
<reference evidence="2 3" key="1">
    <citation type="submission" date="2016-10" db="EMBL/GenBank/DDBJ databases">
        <authorList>
            <person name="de Groot N.N."/>
        </authorList>
    </citation>
    <scope>NUCLEOTIDE SEQUENCE [LARGE SCALE GENOMIC DNA]</scope>
    <source>
        <strain evidence="2 3">DSM 43357</strain>
    </source>
</reference>
<dbReference type="InterPro" id="IPR029045">
    <property type="entry name" value="ClpP/crotonase-like_dom_sf"/>
</dbReference>
<dbReference type="STRING" id="46177.SAMN05660976_07823"/>
<accession>A0A1H8HIS5</accession>
<sequence>MSVPGSRTPGHGAPPDPLDPLARLEALFDAGSPRPRREPAAVAGHERQALEERLAAEHEKVAGGIGRALEAGVVDVVVEPADTRRALARAIAEAAPARGAHANIPL</sequence>
<dbReference type="AlphaFoldDB" id="A0A1H8HIS5"/>